<keyword evidence="10" id="KW-0325">Glycoprotein</keyword>
<dbReference type="GO" id="GO:0015280">
    <property type="term" value="F:ligand-gated sodium channel activity"/>
    <property type="evidence" value="ECO:0007669"/>
    <property type="project" value="TreeGrafter"/>
</dbReference>
<dbReference type="STRING" id="6313.A0A0K0CZ73"/>
<evidence type="ECO:0000256" key="9">
    <source>
        <dbReference type="ARBA" id="ARBA00023136"/>
    </source>
</evidence>
<dbReference type="WBParaSite" id="ACAC_0000300401-mRNA-1">
    <property type="protein sequence ID" value="ACAC_0000300401-mRNA-1"/>
    <property type="gene ID" value="ACAC_0000300401"/>
</dbReference>
<keyword evidence="8 13" id="KW-0406">Ion transport</keyword>
<evidence type="ECO:0000256" key="3">
    <source>
        <dbReference type="ARBA" id="ARBA00022448"/>
    </source>
</evidence>
<dbReference type="GO" id="GO:0005886">
    <property type="term" value="C:plasma membrane"/>
    <property type="evidence" value="ECO:0007669"/>
    <property type="project" value="TreeGrafter"/>
</dbReference>
<evidence type="ECO:0000256" key="11">
    <source>
        <dbReference type="ARBA" id="ARBA00023201"/>
    </source>
</evidence>
<dbReference type="Gene3D" id="2.60.470.10">
    <property type="entry name" value="Acid-sensing ion channels like domains"/>
    <property type="match status" value="1"/>
</dbReference>
<comment type="similarity">
    <text evidence="2 13">Belongs to the amiloride-sensitive sodium channel (TC 1.A.6) family.</text>
</comment>
<reference evidence="14" key="1">
    <citation type="submission" date="2012-09" db="EMBL/GenBank/DDBJ databases">
        <authorList>
            <person name="Martin A.A."/>
        </authorList>
    </citation>
    <scope>NUCLEOTIDE SEQUENCE</scope>
</reference>
<keyword evidence="5 13" id="KW-0812">Transmembrane</keyword>
<keyword evidence="6" id="KW-1133">Transmembrane helix</keyword>
<reference evidence="15" key="2">
    <citation type="submission" date="2017-02" db="UniProtKB">
        <authorList>
            <consortium name="WormBaseParasite"/>
        </authorList>
    </citation>
    <scope>IDENTIFICATION</scope>
</reference>
<dbReference type="Proteomes" id="UP000035642">
    <property type="component" value="Unassembled WGS sequence"/>
</dbReference>
<name>A0A0K0CZ73_ANGCA</name>
<dbReference type="PANTHER" id="PTHR11690:SF282">
    <property type="entry name" value="DEGENERIN-LIKE PROTEIN ASIC-1"/>
    <property type="match status" value="1"/>
</dbReference>
<evidence type="ECO:0000256" key="8">
    <source>
        <dbReference type="ARBA" id="ARBA00023065"/>
    </source>
</evidence>
<evidence type="ECO:0000256" key="13">
    <source>
        <dbReference type="RuleBase" id="RU000679"/>
    </source>
</evidence>
<evidence type="ECO:0000256" key="4">
    <source>
        <dbReference type="ARBA" id="ARBA00022461"/>
    </source>
</evidence>
<keyword evidence="9" id="KW-0472">Membrane</keyword>
<evidence type="ECO:0000256" key="6">
    <source>
        <dbReference type="ARBA" id="ARBA00022989"/>
    </source>
</evidence>
<protein>
    <submittedName>
        <fullName evidence="15">PKD_channel domain-containing protein</fullName>
    </submittedName>
</protein>
<keyword evidence="11 13" id="KW-0739">Sodium transport</keyword>
<evidence type="ECO:0000256" key="7">
    <source>
        <dbReference type="ARBA" id="ARBA00023053"/>
    </source>
</evidence>
<evidence type="ECO:0000256" key="12">
    <source>
        <dbReference type="ARBA" id="ARBA00023303"/>
    </source>
</evidence>
<keyword evidence="12 13" id="KW-0407">Ion channel</keyword>
<keyword evidence="4 13" id="KW-0894">Sodium channel</keyword>
<evidence type="ECO:0000256" key="1">
    <source>
        <dbReference type="ARBA" id="ARBA00004141"/>
    </source>
</evidence>
<comment type="subcellular location">
    <subcellularLocation>
        <location evidence="1">Membrane</location>
        <topology evidence="1">Multi-pass membrane protein</topology>
    </subcellularLocation>
</comment>
<keyword evidence="7" id="KW-0915">Sodium</keyword>
<sequence>MLDTLRMRKWETCDFHSYLDPTYGACFTYVGNQSANLVSERSGPAYGLRLELFVNITEYLPTTEAAGVRLTVHSFEEQPFPDTLGHSAPTGFVSSFGIRMVYLCCITVF</sequence>
<evidence type="ECO:0000256" key="10">
    <source>
        <dbReference type="ARBA" id="ARBA00023180"/>
    </source>
</evidence>
<accession>A0A0K0CZ73</accession>
<dbReference type="PRINTS" id="PR01078">
    <property type="entry name" value="AMINACHANNEL"/>
</dbReference>
<keyword evidence="14" id="KW-1185">Reference proteome</keyword>
<organism evidence="14 15">
    <name type="scientific">Angiostrongylus cantonensis</name>
    <name type="common">Rat lungworm</name>
    <dbReference type="NCBI Taxonomy" id="6313"/>
    <lineage>
        <taxon>Eukaryota</taxon>
        <taxon>Metazoa</taxon>
        <taxon>Ecdysozoa</taxon>
        <taxon>Nematoda</taxon>
        <taxon>Chromadorea</taxon>
        <taxon>Rhabditida</taxon>
        <taxon>Rhabditina</taxon>
        <taxon>Rhabditomorpha</taxon>
        <taxon>Strongyloidea</taxon>
        <taxon>Metastrongylidae</taxon>
        <taxon>Angiostrongylus</taxon>
    </lineage>
</organism>
<proteinExistence type="inferred from homology"/>
<dbReference type="InterPro" id="IPR001873">
    <property type="entry name" value="ENaC"/>
</dbReference>
<evidence type="ECO:0000256" key="5">
    <source>
        <dbReference type="ARBA" id="ARBA00022692"/>
    </source>
</evidence>
<keyword evidence="3 13" id="KW-0813">Transport</keyword>
<evidence type="ECO:0000313" key="15">
    <source>
        <dbReference type="WBParaSite" id="ACAC_0000300401-mRNA-1"/>
    </source>
</evidence>
<dbReference type="AlphaFoldDB" id="A0A0K0CZ73"/>
<dbReference type="PANTHER" id="PTHR11690">
    <property type="entry name" value="AMILORIDE-SENSITIVE SODIUM CHANNEL-RELATED"/>
    <property type="match status" value="1"/>
</dbReference>
<evidence type="ECO:0000256" key="2">
    <source>
        <dbReference type="ARBA" id="ARBA00007193"/>
    </source>
</evidence>
<evidence type="ECO:0000313" key="14">
    <source>
        <dbReference type="Proteomes" id="UP000035642"/>
    </source>
</evidence>
<dbReference type="Pfam" id="PF00858">
    <property type="entry name" value="ASC"/>
    <property type="match status" value="1"/>
</dbReference>